<keyword evidence="4 10" id="KW-1003">Cell membrane</keyword>
<reference evidence="11" key="1">
    <citation type="submission" date="2020-07" db="EMBL/GenBank/DDBJ databases">
        <title>Huge and variable diversity of episymbiotic CPR bacteria and DPANN archaea in groundwater ecosystems.</title>
        <authorList>
            <person name="He C.Y."/>
            <person name="Keren R."/>
            <person name="Whittaker M."/>
            <person name="Farag I.F."/>
            <person name="Doudna J."/>
            <person name="Cate J.H.D."/>
            <person name="Banfield J.F."/>
        </authorList>
    </citation>
    <scope>NUCLEOTIDE SEQUENCE</scope>
    <source>
        <strain evidence="11">NC_groundwater_1586_Pr3_B-0.1um_66_15</strain>
    </source>
</reference>
<keyword evidence="11" id="KW-0969">Cilium</keyword>
<comment type="subcellular location">
    <subcellularLocation>
        <location evidence="10">Cell membrane</location>
        <topology evidence="10">Multi-pass membrane protein</topology>
    </subcellularLocation>
    <subcellularLocation>
        <location evidence="10">Bacterial flagellum basal body</location>
    </subcellularLocation>
</comment>
<feature type="transmembrane region" description="Helical" evidence="10">
    <location>
        <begin position="77"/>
        <end position="103"/>
    </location>
</feature>
<feature type="transmembrane region" description="Helical" evidence="10">
    <location>
        <begin position="123"/>
        <end position="150"/>
    </location>
</feature>
<dbReference type="PANTHER" id="PTHR30065">
    <property type="entry name" value="FLAGELLAR BIOSYNTHETIC PROTEIN FLIR"/>
    <property type="match status" value="1"/>
</dbReference>
<protein>
    <recommendedName>
        <fullName evidence="3 9">Flagellar biosynthetic protein FliR</fullName>
    </recommendedName>
</protein>
<dbReference type="PANTHER" id="PTHR30065:SF8">
    <property type="entry name" value="FLAGELLAR BIOSYNTHETIC PROTEIN FLIR"/>
    <property type="match status" value="1"/>
</dbReference>
<dbReference type="GO" id="GO:0044780">
    <property type="term" value="P:bacterial-type flagellum assembly"/>
    <property type="evidence" value="ECO:0007669"/>
    <property type="project" value="UniProtKB-UniRule"/>
</dbReference>
<dbReference type="Proteomes" id="UP000782610">
    <property type="component" value="Unassembled WGS sequence"/>
</dbReference>
<dbReference type="InterPro" id="IPR002010">
    <property type="entry name" value="T3SS_IM_R"/>
</dbReference>
<comment type="similarity">
    <text evidence="2 10">Belongs to the FliR/MopE/SpaR family.</text>
</comment>
<feature type="transmembrane region" description="Helical" evidence="10">
    <location>
        <begin position="12"/>
        <end position="30"/>
    </location>
</feature>
<keyword evidence="5 10" id="KW-0812">Transmembrane</keyword>
<evidence type="ECO:0000313" key="12">
    <source>
        <dbReference type="Proteomes" id="UP000782610"/>
    </source>
</evidence>
<evidence type="ECO:0000256" key="7">
    <source>
        <dbReference type="ARBA" id="ARBA00023136"/>
    </source>
</evidence>
<sequence>MSLNWLPETAYLYVLIFARVGSILMLMPALGEMVIPARMRLGFALMFSLVLYPLISPELPALPADVVQVLVYLLHELVIGLIFGAIIRLVTLAASVAGSVIAFQSGLSGAMGADPINGGSQGVLIGAFLSMLGVTLIFATDLHHVALMAIRDSYMIFSPREPLMFGDAAQTAIQSASSAFVIGIQMSAPFIVLGLVFYLGMGILARMMPQLQIFFLAMPATIWVGLILFALLLAMMMGWYLTHFENELAMFRGA</sequence>
<dbReference type="Pfam" id="PF01311">
    <property type="entry name" value="Bac_export_1"/>
    <property type="match status" value="1"/>
</dbReference>
<dbReference type="GO" id="GO:0005886">
    <property type="term" value="C:plasma membrane"/>
    <property type="evidence" value="ECO:0007669"/>
    <property type="project" value="UniProtKB-SubCell"/>
</dbReference>
<feature type="transmembrane region" description="Helical" evidence="10">
    <location>
        <begin position="37"/>
        <end position="55"/>
    </location>
</feature>
<dbReference type="InterPro" id="IPR006303">
    <property type="entry name" value="FliR"/>
</dbReference>
<keyword evidence="6 10" id="KW-1133">Transmembrane helix</keyword>
<evidence type="ECO:0000256" key="8">
    <source>
        <dbReference type="ARBA" id="ARBA00023143"/>
    </source>
</evidence>
<accession>A0A933NXI3</accession>
<evidence type="ECO:0000313" key="11">
    <source>
        <dbReference type="EMBL" id="MBI4920648.1"/>
    </source>
</evidence>
<comment type="function">
    <text evidence="1 10">Role in flagellar biosynthesis.</text>
</comment>
<dbReference type="GO" id="GO:0009425">
    <property type="term" value="C:bacterial-type flagellum basal body"/>
    <property type="evidence" value="ECO:0007669"/>
    <property type="project" value="UniProtKB-SubCell"/>
</dbReference>
<dbReference type="AlphaFoldDB" id="A0A933NXI3"/>
<name>A0A933NXI3_9HYPH</name>
<feature type="transmembrane region" description="Helical" evidence="10">
    <location>
        <begin position="213"/>
        <end position="241"/>
    </location>
</feature>
<gene>
    <name evidence="11" type="primary">fliR</name>
    <name evidence="11" type="ORF">HY834_02780</name>
</gene>
<evidence type="ECO:0000256" key="10">
    <source>
        <dbReference type="RuleBase" id="RU362071"/>
    </source>
</evidence>
<evidence type="ECO:0000256" key="2">
    <source>
        <dbReference type="ARBA" id="ARBA00009772"/>
    </source>
</evidence>
<evidence type="ECO:0000256" key="9">
    <source>
        <dbReference type="NCBIfam" id="TIGR01400"/>
    </source>
</evidence>
<proteinExistence type="inferred from homology"/>
<keyword evidence="8 10" id="KW-0975">Bacterial flagellum</keyword>
<evidence type="ECO:0000256" key="4">
    <source>
        <dbReference type="ARBA" id="ARBA00022475"/>
    </source>
</evidence>
<organism evidence="11 12">
    <name type="scientific">Devosia nanyangense</name>
    <dbReference type="NCBI Taxonomy" id="1228055"/>
    <lineage>
        <taxon>Bacteria</taxon>
        <taxon>Pseudomonadati</taxon>
        <taxon>Pseudomonadota</taxon>
        <taxon>Alphaproteobacteria</taxon>
        <taxon>Hyphomicrobiales</taxon>
        <taxon>Devosiaceae</taxon>
        <taxon>Devosia</taxon>
    </lineage>
</organism>
<dbReference type="EMBL" id="JACRAF010000006">
    <property type="protein sequence ID" value="MBI4920648.1"/>
    <property type="molecule type" value="Genomic_DNA"/>
</dbReference>
<evidence type="ECO:0000256" key="5">
    <source>
        <dbReference type="ARBA" id="ARBA00022692"/>
    </source>
</evidence>
<keyword evidence="11" id="KW-0282">Flagellum</keyword>
<dbReference type="PRINTS" id="PR00953">
    <property type="entry name" value="TYPE3IMRPROT"/>
</dbReference>
<dbReference type="GO" id="GO:0006605">
    <property type="term" value="P:protein targeting"/>
    <property type="evidence" value="ECO:0007669"/>
    <property type="project" value="UniProtKB-UniRule"/>
</dbReference>
<evidence type="ECO:0000256" key="3">
    <source>
        <dbReference type="ARBA" id="ARBA00021717"/>
    </source>
</evidence>
<evidence type="ECO:0000256" key="6">
    <source>
        <dbReference type="ARBA" id="ARBA00022989"/>
    </source>
</evidence>
<evidence type="ECO:0000256" key="1">
    <source>
        <dbReference type="ARBA" id="ARBA00002578"/>
    </source>
</evidence>
<keyword evidence="7 10" id="KW-0472">Membrane</keyword>
<feature type="transmembrane region" description="Helical" evidence="10">
    <location>
        <begin position="179"/>
        <end position="201"/>
    </location>
</feature>
<comment type="caution">
    <text evidence="11">The sequence shown here is derived from an EMBL/GenBank/DDBJ whole genome shotgun (WGS) entry which is preliminary data.</text>
</comment>
<dbReference type="NCBIfam" id="TIGR01400">
    <property type="entry name" value="fliR"/>
    <property type="match status" value="1"/>
</dbReference>
<keyword evidence="11" id="KW-0966">Cell projection</keyword>